<sequence>MSTPKKSPKSMPSPLQRLSAEAIDRFVREQVPLLTQKYLEEHFPARPAQLPEWFVTSFSEVLEQHCRQYMRRHLQTLVKTEVEKAFAPFEENIYQQLTKQLPPLIRAAMTQGKTTSNPTSS</sequence>
<gene>
    <name evidence="1" type="ORF">RD110_21950</name>
</gene>
<name>A0A1P8K0L3_9BURK</name>
<dbReference type="Proteomes" id="UP000186609">
    <property type="component" value="Chromosome"/>
</dbReference>
<keyword evidence="2" id="KW-1185">Reference proteome</keyword>
<dbReference type="STRING" id="1842727.RD110_21950"/>
<dbReference type="EMBL" id="CP019236">
    <property type="protein sequence ID" value="APW39548.1"/>
    <property type="molecule type" value="Genomic_DNA"/>
</dbReference>
<protein>
    <submittedName>
        <fullName evidence="1">Uncharacterized protein</fullName>
    </submittedName>
</protein>
<reference evidence="1 2" key="1">
    <citation type="submission" date="2017-01" db="EMBL/GenBank/DDBJ databases">
        <authorList>
            <person name="Mah S.A."/>
            <person name="Swanson W.J."/>
            <person name="Moy G.W."/>
            <person name="Vacquier V.D."/>
        </authorList>
    </citation>
    <scope>NUCLEOTIDE SEQUENCE [LARGE SCALE GENOMIC DNA]</scope>
    <source>
        <strain evidence="1 2">DCY110</strain>
    </source>
</reference>
<dbReference type="KEGG" id="rhy:RD110_21950"/>
<evidence type="ECO:0000313" key="2">
    <source>
        <dbReference type="Proteomes" id="UP000186609"/>
    </source>
</evidence>
<organism evidence="1 2">
    <name type="scientific">Rhodoferax koreensis</name>
    <dbReference type="NCBI Taxonomy" id="1842727"/>
    <lineage>
        <taxon>Bacteria</taxon>
        <taxon>Pseudomonadati</taxon>
        <taxon>Pseudomonadota</taxon>
        <taxon>Betaproteobacteria</taxon>
        <taxon>Burkholderiales</taxon>
        <taxon>Comamonadaceae</taxon>
        <taxon>Rhodoferax</taxon>
    </lineage>
</organism>
<accession>A0A1P8K0L3</accession>
<evidence type="ECO:0000313" key="1">
    <source>
        <dbReference type="EMBL" id="APW39548.1"/>
    </source>
</evidence>
<proteinExistence type="predicted"/>
<dbReference type="AlphaFoldDB" id="A0A1P8K0L3"/>